<dbReference type="PROSITE" id="PS51257">
    <property type="entry name" value="PROKAR_LIPOPROTEIN"/>
    <property type="match status" value="1"/>
</dbReference>
<keyword evidence="1" id="KW-0175">Coiled coil</keyword>
<protein>
    <submittedName>
        <fullName evidence="2">Uncharacterized protein</fullName>
    </submittedName>
</protein>
<dbReference type="Proteomes" id="UP000297890">
    <property type="component" value="Unassembled WGS sequence"/>
</dbReference>
<feature type="coiled-coil region" evidence="1">
    <location>
        <begin position="135"/>
        <end position="165"/>
    </location>
</feature>
<dbReference type="AlphaFoldDB" id="A0A4Z0F9H4"/>
<sequence length="168" mass="18774">MKRLIPPGVAAMAIVLGGCAAISRDHYVEPLVVPVSVGGAQLSMRQWMDRYQELMAMPLSEARRHYKTRRSELETFECGVGGVEILMLLTRPDFGTSGEFSANGNLLKGCEDKPGWRDSDVGVLVPILLRQAELQARQSARERAANRELAELRRQIQALKEVERSLQR</sequence>
<reference evidence="2 3" key="1">
    <citation type="journal article" date="2019" name="ISME J.">
        <title>Candidatus Macondimonas diazotrophica, a novel gammaproteobacterial genus dominating crude-oil-contaminated coastal sediments.</title>
        <authorList>
            <person name="Karthikeyan S."/>
            <person name="Konstantinidis K."/>
        </authorList>
    </citation>
    <scope>NUCLEOTIDE SEQUENCE [LARGE SCALE GENOMIC DNA]</scope>
    <source>
        <strain evidence="2 3">KTK01</strain>
    </source>
</reference>
<name>A0A4Z0F9H4_9GAMM</name>
<evidence type="ECO:0000313" key="2">
    <source>
        <dbReference type="EMBL" id="TFZ82332.1"/>
    </source>
</evidence>
<dbReference type="RefSeq" id="WP_135282038.1">
    <property type="nucleotide sequence ID" value="NZ_SRIO01000010.1"/>
</dbReference>
<comment type="caution">
    <text evidence="2">The sequence shown here is derived from an EMBL/GenBank/DDBJ whole genome shotgun (WGS) entry which is preliminary data.</text>
</comment>
<gene>
    <name evidence="2" type="ORF">E4680_08810</name>
</gene>
<proteinExistence type="predicted"/>
<dbReference type="EMBL" id="SRIO01000010">
    <property type="protein sequence ID" value="TFZ82332.1"/>
    <property type="molecule type" value="Genomic_DNA"/>
</dbReference>
<keyword evidence="3" id="KW-1185">Reference proteome</keyword>
<evidence type="ECO:0000313" key="3">
    <source>
        <dbReference type="Proteomes" id="UP000297890"/>
    </source>
</evidence>
<accession>A0A4Z0F9H4</accession>
<organism evidence="2 3">
    <name type="scientific">Candidatus Macondimonas diazotrophica</name>
    <dbReference type="NCBI Taxonomy" id="2305248"/>
    <lineage>
        <taxon>Bacteria</taxon>
        <taxon>Pseudomonadati</taxon>
        <taxon>Pseudomonadota</taxon>
        <taxon>Gammaproteobacteria</taxon>
        <taxon>Chromatiales</taxon>
        <taxon>Ectothiorhodospiraceae</taxon>
        <taxon>Candidatus Macondimonas</taxon>
    </lineage>
</organism>
<evidence type="ECO:0000256" key="1">
    <source>
        <dbReference type="SAM" id="Coils"/>
    </source>
</evidence>